<feature type="region of interest" description="Disordered" evidence="1">
    <location>
        <begin position="1154"/>
        <end position="1185"/>
    </location>
</feature>
<dbReference type="PANTHER" id="PTHR30441:SF4">
    <property type="entry name" value="PROTEIN ASMA"/>
    <property type="match status" value="1"/>
</dbReference>
<evidence type="ECO:0000313" key="5">
    <source>
        <dbReference type="Proteomes" id="UP000306416"/>
    </source>
</evidence>
<dbReference type="AlphaFoldDB" id="A0A4S1CMC2"/>
<keyword evidence="2" id="KW-0472">Membrane</keyword>
<evidence type="ECO:0000313" key="4">
    <source>
        <dbReference type="EMBL" id="TGU74924.1"/>
    </source>
</evidence>
<keyword evidence="2" id="KW-0812">Transmembrane</keyword>
<organism evidence="4 5">
    <name type="scientific">Geomonas terrae</name>
    <dbReference type="NCBI Taxonomy" id="2562681"/>
    <lineage>
        <taxon>Bacteria</taxon>
        <taxon>Pseudomonadati</taxon>
        <taxon>Thermodesulfobacteriota</taxon>
        <taxon>Desulfuromonadia</taxon>
        <taxon>Geobacterales</taxon>
        <taxon>Geobacteraceae</taxon>
        <taxon>Geomonas</taxon>
    </lineage>
</organism>
<feature type="domain" description="AsmA" evidence="3">
    <location>
        <begin position="956"/>
        <end position="1054"/>
    </location>
</feature>
<dbReference type="Pfam" id="PF05359">
    <property type="entry name" value="DUF748"/>
    <property type="match status" value="1"/>
</dbReference>
<evidence type="ECO:0000259" key="3">
    <source>
        <dbReference type="Pfam" id="PF05170"/>
    </source>
</evidence>
<comment type="caution">
    <text evidence="4">The sequence shown here is derived from an EMBL/GenBank/DDBJ whole genome shotgun (WGS) entry which is preliminary data.</text>
</comment>
<name>A0A4S1CMC2_9BACT</name>
<evidence type="ECO:0000256" key="1">
    <source>
        <dbReference type="SAM" id="MobiDB-lite"/>
    </source>
</evidence>
<gene>
    <name evidence="4" type="ORF">E4633_05565</name>
</gene>
<dbReference type="GO" id="GO:0090313">
    <property type="term" value="P:regulation of protein targeting to membrane"/>
    <property type="evidence" value="ECO:0007669"/>
    <property type="project" value="TreeGrafter"/>
</dbReference>
<dbReference type="InterPro" id="IPR007844">
    <property type="entry name" value="AsmA"/>
</dbReference>
<accession>A0A4S1CMC2</accession>
<keyword evidence="2" id="KW-1133">Transmembrane helix</keyword>
<dbReference type="EMBL" id="SRSC01000001">
    <property type="protein sequence ID" value="TGU74924.1"/>
    <property type="molecule type" value="Genomic_DNA"/>
</dbReference>
<dbReference type="Pfam" id="PF05170">
    <property type="entry name" value="AsmA"/>
    <property type="match status" value="1"/>
</dbReference>
<dbReference type="InterPro" id="IPR052894">
    <property type="entry name" value="AsmA-related"/>
</dbReference>
<keyword evidence="5" id="KW-1185">Reference proteome</keyword>
<dbReference type="PANTHER" id="PTHR30441">
    <property type="entry name" value="DUF748 DOMAIN-CONTAINING PROTEIN"/>
    <property type="match status" value="1"/>
</dbReference>
<sequence length="1185" mass="123458">MGNDVGRKFTLEGPGRLVAFCAAALIALILLIFLALEIYLATPLPARQLSRFITSTLHQEFTVAKVGLSGRSVILRGIRLHSPKGFAGPDLVAAESVTVTPKWLDLLRGRRNFELISIEKGSVDLQKNPAGAWNFSELQRILAAPKPPARPAPETVIGKLVVVNGSLSVQGEGVQGMNLKLFNLATGGSRSAQLDLVFQDPAGNAYHLGGTARPGAEAALDLSLSAPTLSLQRAAALFKLKTPEPFQKAGGSLAVAAVLAKGELRFSGALRFSDIQLPAARGSNPVAGSLSFTGTYGLAEDRADLADATLEIKNVAQLHGEGSVSGVRKEREFALLFAVDRVDLALLNAMLADKARGGLLYSGQLRCESLRVEGSASRGVESAAGVLVLEEGSLAKGGETLVSGLSGKANIARKEGGVALAGRLSAPQATGKALVDALEIPFALVLSPKLKPVRFESSKASARLMGVPATGDLSFDTARPEPISASLKIGEAKVSSLNPLLKRYGVEAGTGVLSGTLTASGKGGSDFTATAKLFLSGVSAKRGKTSAAIRDGAVTAQLGRRAGRLAASGDARLTGLTLDGKGGDARLAYRVDGTKLTLEGVQGRLGDARLAIERLSGELPPKGATGPTSLAWDLEGGALRQGELDLAGVAGRFRGQMVRSGEERWLEGKAQVSTRAVTLKGNGIGAPALQAVFSREGGKAEVSGSLLGGKVTGQAKFRPFTPDMVQFSLSLTGAAVVQAAGFLKKDAATRPTGGEVDLRASGSYAGQKGLDCRFDVKGRNLSASKDGKRALSGGSLFLSGSYASGKLSIGEGLLSPGKGVALRVRGEVARAASPGREGTLAFSLPETPVDAIVDTAINLMPQAIQEATLKGTLSGGGKLELRGGRQLLEGRVEVHGGGIDAPSQKLTISGLDGTLPVSMDFSAKTAPRPRDSREFSRGNYRRVLEELKGMSAGGNALNIDRISYGTLQLEKLALQLRASNGVMEVLPLRATLYKGAILGTGYLAMGAKAVYRADLLVNGVSLKQLCGSIPSVQGYISGKVDGVISFRGAGGGVDGTAGFVELWAREGKEEKMLVSKEFLQRLAKQKLSGFFLSRDRPYDAAEIKATLQDGDLTFNTLRIVNTNFVGVKDLNVNIAPTQNRIGLGHLLESIREAAVRGKPATGEPEQKKGAATPPPEAAPEFKWEE</sequence>
<dbReference type="RefSeq" id="WP_135869242.1">
    <property type="nucleotide sequence ID" value="NZ_SRSC01000001.1"/>
</dbReference>
<feature type="transmembrane region" description="Helical" evidence="2">
    <location>
        <begin position="17"/>
        <end position="41"/>
    </location>
</feature>
<proteinExistence type="predicted"/>
<dbReference type="InterPro" id="IPR008023">
    <property type="entry name" value="DUF748"/>
</dbReference>
<dbReference type="GO" id="GO:0005886">
    <property type="term" value="C:plasma membrane"/>
    <property type="evidence" value="ECO:0007669"/>
    <property type="project" value="TreeGrafter"/>
</dbReference>
<protein>
    <submittedName>
        <fullName evidence="4">AsmA family protein</fullName>
    </submittedName>
</protein>
<dbReference type="Proteomes" id="UP000306416">
    <property type="component" value="Unassembled WGS sequence"/>
</dbReference>
<evidence type="ECO:0000256" key="2">
    <source>
        <dbReference type="SAM" id="Phobius"/>
    </source>
</evidence>
<reference evidence="4 5" key="1">
    <citation type="submission" date="2019-04" db="EMBL/GenBank/DDBJ databases">
        <title>Geobacter oryzae sp. nov., ferric-reducing bacteria isolated from paddy soil.</title>
        <authorList>
            <person name="Xu Z."/>
            <person name="Masuda Y."/>
            <person name="Itoh H."/>
            <person name="Senoo K."/>
        </authorList>
    </citation>
    <scope>NUCLEOTIDE SEQUENCE [LARGE SCALE GENOMIC DNA]</scope>
    <source>
        <strain evidence="4 5">Red111</strain>
    </source>
</reference>